<dbReference type="VEuPathDB" id="FungiDB:ASPWEDRAFT_29724"/>
<dbReference type="OrthoDB" id="5333491at2759"/>
<dbReference type="EMBL" id="KV878213">
    <property type="protein sequence ID" value="OJJ34597.1"/>
    <property type="molecule type" value="Genomic_DNA"/>
</dbReference>
<dbReference type="Proteomes" id="UP000184383">
    <property type="component" value="Unassembled WGS sequence"/>
</dbReference>
<name>A0A1L9RIB5_ASPWE</name>
<feature type="region of interest" description="Disordered" evidence="1">
    <location>
        <begin position="329"/>
        <end position="360"/>
    </location>
</feature>
<accession>A0A1L9RIB5</accession>
<sequence length="498" mass="56476">MESLSQEILELIVYHLSLFDDSEDTRLPWEPPVRNIHPYATLSRPWQYAVERFTMAQITTSSADLDIFCQVLASPRRRKLLRRLRYEITLPAYSENRKFCLETKRETRVNQQVFNQGIIDLYHELATWQTQGMSVEIAASSPTDQTPYGLGWTRWHHKGIYLSLDNVNLPVLSSVNELEIPNARREIHPATIGQIISSMPYLESLTLKLNAPKNKHAEMIKEHRQSLAKALESPSLRNLKSLSIYIEQGIPHNHSFINSSLDPKYPHGDVLNVAIRKLADRARLTTLSLTGDWLISPALFDEATFPYLERVKVEGALITYDGRWYYTGDPSAEESESPPSAAYADDDNSSSDSNSSFNSEINEDINEDREELLNGDSPYHMWRTQPDPEMFGALMKSAAAAALRMPSLRNLMISVGQVPMNDNTIIAECLAPGEKGEWVQGPTREELGVRRWHVTLMPNAKWDAPGDIQALWDEYVGKEGIAAVSHFSYELEGNTDMQ</sequence>
<reference evidence="3" key="1">
    <citation type="journal article" date="2017" name="Genome Biol.">
        <title>Comparative genomics reveals high biological diversity and specific adaptations in the industrially and medically important fungal genus Aspergillus.</title>
        <authorList>
            <person name="de Vries R.P."/>
            <person name="Riley R."/>
            <person name="Wiebenga A."/>
            <person name="Aguilar-Osorio G."/>
            <person name="Amillis S."/>
            <person name="Uchima C.A."/>
            <person name="Anderluh G."/>
            <person name="Asadollahi M."/>
            <person name="Askin M."/>
            <person name="Barry K."/>
            <person name="Battaglia E."/>
            <person name="Bayram O."/>
            <person name="Benocci T."/>
            <person name="Braus-Stromeyer S.A."/>
            <person name="Caldana C."/>
            <person name="Canovas D."/>
            <person name="Cerqueira G.C."/>
            <person name="Chen F."/>
            <person name="Chen W."/>
            <person name="Choi C."/>
            <person name="Clum A."/>
            <person name="Dos Santos R.A."/>
            <person name="Damasio A.R."/>
            <person name="Diallinas G."/>
            <person name="Emri T."/>
            <person name="Fekete E."/>
            <person name="Flipphi M."/>
            <person name="Freyberg S."/>
            <person name="Gallo A."/>
            <person name="Gournas C."/>
            <person name="Habgood R."/>
            <person name="Hainaut M."/>
            <person name="Harispe M.L."/>
            <person name="Henrissat B."/>
            <person name="Hilden K.S."/>
            <person name="Hope R."/>
            <person name="Hossain A."/>
            <person name="Karabika E."/>
            <person name="Karaffa L."/>
            <person name="Karanyi Z."/>
            <person name="Krasevec N."/>
            <person name="Kuo A."/>
            <person name="Kusch H."/>
            <person name="LaButti K."/>
            <person name="Lagendijk E.L."/>
            <person name="Lapidus A."/>
            <person name="Levasseur A."/>
            <person name="Lindquist E."/>
            <person name="Lipzen A."/>
            <person name="Logrieco A.F."/>
            <person name="MacCabe A."/>
            <person name="Maekelae M.R."/>
            <person name="Malavazi I."/>
            <person name="Melin P."/>
            <person name="Meyer V."/>
            <person name="Mielnichuk N."/>
            <person name="Miskei M."/>
            <person name="Molnar A.P."/>
            <person name="Mule G."/>
            <person name="Ngan C.Y."/>
            <person name="Orejas M."/>
            <person name="Orosz E."/>
            <person name="Ouedraogo J.P."/>
            <person name="Overkamp K.M."/>
            <person name="Park H.-S."/>
            <person name="Perrone G."/>
            <person name="Piumi F."/>
            <person name="Punt P.J."/>
            <person name="Ram A.F."/>
            <person name="Ramon A."/>
            <person name="Rauscher S."/>
            <person name="Record E."/>
            <person name="Riano-Pachon D.M."/>
            <person name="Robert V."/>
            <person name="Roehrig J."/>
            <person name="Ruller R."/>
            <person name="Salamov A."/>
            <person name="Salih N.S."/>
            <person name="Samson R.A."/>
            <person name="Sandor E."/>
            <person name="Sanguinetti M."/>
            <person name="Schuetze T."/>
            <person name="Sepcic K."/>
            <person name="Shelest E."/>
            <person name="Sherlock G."/>
            <person name="Sophianopoulou V."/>
            <person name="Squina F.M."/>
            <person name="Sun H."/>
            <person name="Susca A."/>
            <person name="Todd R.B."/>
            <person name="Tsang A."/>
            <person name="Unkles S.E."/>
            <person name="van de Wiele N."/>
            <person name="van Rossen-Uffink D."/>
            <person name="Oliveira J.V."/>
            <person name="Vesth T.C."/>
            <person name="Visser J."/>
            <person name="Yu J.-H."/>
            <person name="Zhou M."/>
            <person name="Andersen M.R."/>
            <person name="Archer D.B."/>
            <person name="Baker S.E."/>
            <person name="Benoit I."/>
            <person name="Brakhage A.A."/>
            <person name="Braus G.H."/>
            <person name="Fischer R."/>
            <person name="Frisvad J.C."/>
            <person name="Goldman G.H."/>
            <person name="Houbraken J."/>
            <person name="Oakley B."/>
            <person name="Pocsi I."/>
            <person name="Scazzocchio C."/>
            <person name="Seiboth B."/>
            <person name="vanKuyk P.A."/>
            <person name="Wortman J."/>
            <person name="Dyer P.S."/>
            <person name="Grigoriev I.V."/>
        </authorList>
    </citation>
    <scope>NUCLEOTIDE SEQUENCE [LARGE SCALE GENOMIC DNA]</scope>
    <source>
        <strain evidence="3">DTO 134E9</strain>
    </source>
</reference>
<evidence type="ECO:0000313" key="2">
    <source>
        <dbReference type="EMBL" id="OJJ34597.1"/>
    </source>
</evidence>
<keyword evidence="3" id="KW-1185">Reference proteome</keyword>
<dbReference type="AlphaFoldDB" id="A0A1L9RIB5"/>
<evidence type="ECO:0000256" key="1">
    <source>
        <dbReference type="SAM" id="MobiDB-lite"/>
    </source>
</evidence>
<dbReference type="RefSeq" id="XP_040688273.1">
    <property type="nucleotide sequence ID" value="XM_040833321.1"/>
</dbReference>
<gene>
    <name evidence="2" type="ORF">ASPWEDRAFT_29724</name>
</gene>
<feature type="compositionally biased region" description="Low complexity" evidence="1">
    <location>
        <begin position="350"/>
        <end position="360"/>
    </location>
</feature>
<evidence type="ECO:0008006" key="4">
    <source>
        <dbReference type="Google" id="ProtNLM"/>
    </source>
</evidence>
<protein>
    <recommendedName>
        <fullName evidence="4">F-box domain-containing protein</fullName>
    </recommendedName>
</protein>
<dbReference type="STRING" id="1073089.A0A1L9RIB5"/>
<proteinExistence type="predicted"/>
<organism evidence="2 3">
    <name type="scientific">Aspergillus wentii DTO 134E9</name>
    <dbReference type="NCBI Taxonomy" id="1073089"/>
    <lineage>
        <taxon>Eukaryota</taxon>
        <taxon>Fungi</taxon>
        <taxon>Dikarya</taxon>
        <taxon>Ascomycota</taxon>
        <taxon>Pezizomycotina</taxon>
        <taxon>Eurotiomycetes</taxon>
        <taxon>Eurotiomycetidae</taxon>
        <taxon>Eurotiales</taxon>
        <taxon>Aspergillaceae</taxon>
        <taxon>Aspergillus</taxon>
        <taxon>Aspergillus subgen. Cremei</taxon>
    </lineage>
</organism>
<evidence type="ECO:0000313" key="3">
    <source>
        <dbReference type="Proteomes" id="UP000184383"/>
    </source>
</evidence>
<dbReference type="GeneID" id="63749169"/>